<dbReference type="Gene3D" id="3.30.420.10">
    <property type="entry name" value="Ribonuclease H-like superfamily/Ribonuclease H"/>
    <property type="match status" value="1"/>
</dbReference>
<keyword evidence="1" id="KW-1133">Transmembrane helix</keyword>
<organism evidence="2 3">
    <name type="scientific">Elysia marginata</name>
    <dbReference type="NCBI Taxonomy" id="1093978"/>
    <lineage>
        <taxon>Eukaryota</taxon>
        <taxon>Metazoa</taxon>
        <taxon>Spiralia</taxon>
        <taxon>Lophotrochozoa</taxon>
        <taxon>Mollusca</taxon>
        <taxon>Gastropoda</taxon>
        <taxon>Heterobranchia</taxon>
        <taxon>Euthyneura</taxon>
        <taxon>Panpulmonata</taxon>
        <taxon>Sacoglossa</taxon>
        <taxon>Placobranchoidea</taxon>
        <taxon>Plakobranchidae</taxon>
        <taxon>Elysia</taxon>
    </lineage>
</organism>
<dbReference type="EMBL" id="BMAT01007927">
    <property type="protein sequence ID" value="GFR74271.1"/>
    <property type="molecule type" value="Genomic_DNA"/>
</dbReference>
<sequence>MVIEVVASSSSSAAVVVEVVATVVVVLVILQTLSSNAPDLAPCEFWLFLILKDRLAGRKFDRIQDLAKAVNSELRTIPEEGYQSVFQKWQTRLKRCI</sequence>
<reference evidence="2 3" key="1">
    <citation type="journal article" date="2021" name="Elife">
        <title>Chloroplast acquisition without the gene transfer in kleptoplastic sea slugs, Plakobranchus ocellatus.</title>
        <authorList>
            <person name="Maeda T."/>
            <person name="Takahashi S."/>
            <person name="Yoshida T."/>
            <person name="Shimamura S."/>
            <person name="Takaki Y."/>
            <person name="Nagai Y."/>
            <person name="Toyoda A."/>
            <person name="Suzuki Y."/>
            <person name="Arimoto A."/>
            <person name="Ishii H."/>
            <person name="Satoh N."/>
            <person name="Nishiyama T."/>
            <person name="Hasebe M."/>
            <person name="Maruyama T."/>
            <person name="Minagawa J."/>
            <person name="Obokata J."/>
            <person name="Shigenobu S."/>
        </authorList>
    </citation>
    <scope>NUCLEOTIDE SEQUENCE [LARGE SCALE GENOMIC DNA]</scope>
</reference>
<keyword evidence="1" id="KW-0812">Transmembrane</keyword>
<protein>
    <submittedName>
        <fullName evidence="2">Transposase</fullName>
    </submittedName>
</protein>
<accession>A0AAV4FPJ9</accession>
<dbReference type="InterPro" id="IPR036397">
    <property type="entry name" value="RNaseH_sf"/>
</dbReference>
<keyword evidence="1" id="KW-0472">Membrane</keyword>
<dbReference type="GO" id="GO:0003676">
    <property type="term" value="F:nucleic acid binding"/>
    <property type="evidence" value="ECO:0007669"/>
    <property type="project" value="InterPro"/>
</dbReference>
<comment type="caution">
    <text evidence="2">The sequence shown here is derived from an EMBL/GenBank/DDBJ whole genome shotgun (WGS) entry which is preliminary data.</text>
</comment>
<proteinExistence type="predicted"/>
<evidence type="ECO:0000313" key="3">
    <source>
        <dbReference type="Proteomes" id="UP000762676"/>
    </source>
</evidence>
<dbReference type="AlphaFoldDB" id="A0AAV4FPJ9"/>
<evidence type="ECO:0000256" key="1">
    <source>
        <dbReference type="SAM" id="Phobius"/>
    </source>
</evidence>
<name>A0AAV4FPJ9_9GAST</name>
<dbReference type="Proteomes" id="UP000762676">
    <property type="component" value="Unassembled WGS sequence"/>
</dbReference>
<gene>
    <name evidence="2" type="ORF">ElyMa_003887200</name>
</gene>
<feature type="transmembrane region" description="Helical" evidence="1">
    <location>
        <begin position="12"/>
        <end position="30"/>
    </location>
</feature>
<keyword evidence="3" id="KW-1185">Reference proteome</keyword>
<evidence type="ECO:0000313" key="2">
    <source>
        <dbReference type="EMBL" id="GFR74271.1"/>
    </source>
</evidence>